<reference evidence="1" key="1">
    <citation type="journal article" date="2020" name="Stud. Mycol.">
        <title>101 Dothideomycetes genomes: a test case for predicting lifestyles and emergence of pathogens.</title>
        <authorList>
            <person name="Haridas S."/>
            <person name="Albert R."/>
            <person name="Binder M."/>
            <person name="Bloem J."/>
            <person name="Labutti K."/>
            <person name="Salamov A."/>
            <person name="Andreopoulos B."/>
            <person name="Baker S."/>
            <person name="Barry K."/>
            <person name="Bills G."/>
            <person name="Bluhm B."/>
            <person name="Cannon C."/>
            <person name="Castanera R."/>
            <person name="Culley D."/>
            <person name="Daum C."/>
            <person name="Ezra D."/>
            <person name="Gonzalez J."/>
            <person name="Henrissat B."/>
            <person name="Kuo A."/>
            <person name="Liang C."/>
            <person name="Lipzen A."/>
            <person name="Lutzoni F."/>
            <person name="Magnuson J."/>
            <person name="Mondo S."/>
            <person name="Nolan M."/>
            <person name="Ohm R."/>
            <person name="Pangilinan J."/>
            <person name="Park H.-J."/>
            <person name="Ramirez L."/>
            <person name="Alfaro M."/>
            <person name="Sun H."/>
            <person name="Tritt A."/>
            <person name="Yoshinaga Y."/>
            <person name="Zwiers L.-H."/>
            <person name="Turgeon B."/>
            <person name="Goodwin S."/>
            <person name="Spatafora J."/>
            <person name="Crous P."/>
            <person name="Grigoriev I."/>
        </authorList>
    </citation>
    <scope>NUCLEOTIDE SEQUENCE</scope>
    <source>
        <strain evidence="1">CBS 123094</strain>
    </source>
</reference>
<dbReference type="Proteomes" id="UP000799779">
    <property type="component" value="Unassembled WGS sequence"/>
</dbReference>
<evidence type="ECO:0000313" key="2">
    <source>
        <dbReference type="Proteomes" id="UP000799779"/>
    </source>
</evidence>
<dbReference type="AlphaFoldDB" id="A0A6A5WZW3"/>
<dbReference type="EMBL" id="ML977562">
    <property type="protein sequence ID" value="KAF2005721.1"/>
    <property type="molecule type" value="Genomic_DNA"/>
</dbReference>
<keyword evidence="2" id="KW-1185">Reference proteome</keyword>
<dbReference type="OrthoDB" id="3793644at2759"/>
<accession>A0A6A5WZW3</accession>
<organism evidence="1 2">
    <name type="scientific">Amniculicola lignicola CBS 123094</name>
    <dbReference type="NCBI Taxonomy" id="1392246"/>
    <lineage>
        <taxon>Eukaryota</taxon>
        <taxon>Fungi</taxon>
        <taxon>Dikarya</taxon>
        <taxon>Ascomycota</taxon>
        <taxon>Pezizomycotina</taxon>
        <taxon>Dothideomycetes</taxon>
        <taxon>Pleosporomycetidae</taxon>
        <taxon>Pleosporales</taxon>
        <taxon>Amniculicolaceae</taxon>
        <taxon>Amniculicola</taxon>
    </lineage>
</organism>
<protein>
    <submittedName>
        <fullName evidence="1">Uncharacterized protein</fullName>
    </submittedName>
</protein>
<gene>
    <name evidence="1" type="ORF">P154DRAFT_542650</name>
</gene>
<evidence type="ECO:0000313" key="1">
    <source>
        <dbReference type="EMBL" id="KAF2005721.1"/>
    </source>
</evidence>
<proteinExistence type="predicted"/>
<name>A0A6A5WZW3_9PLEO</name>
<sequence length="440" mass="49514">MPVFQSSQNRLNTSGILIRRNLHTQLEAQPVWKAPSLTAISEAVPGSSGIHSEDANILLIILAFFLTSNTIPLDLLIHGATPRKRWTRQGEVEEVDATCIGLVLELGLLLSDMPRLAKAFQELKLSSSVILDSVNSYTVNEHVTSCIRENLLAEHLPFWRSQALIKRFTISQAEVAARNIPDPYLHSCITQSQSLLGRIAGNIEQAASCLGNLSQGTLSSTMDKRMHSAIGQATIQRSLNCIQIKDITSAKRSLEKWSPLNQPSLIEEAVLFYKDIMLRRLFQFEGEFAESLAHLQRAQKTVEEHRVLTFDEDLQLDNPASAKYRFKEAERVCLDIQSRSNLLKFEILRLHIMRAKLYHVQLDYKAIGKFNITNGHSTRIIVISICDTLSRLGHTLLADESLKQATYLDTLAEPGGTQYWIAGMQHWLTYLQSRGHCSQM</sequence>